<dbReference type="GO" id="GO:0005886">
    <property type="term" value="C:plasma membrane"/>
    <property type="evidence" value="ECO:0007669"/>
    <property type="project" value="UniProtKB-SubCell"/>
</dbReference>
<protein>
    <submittedName>
        <fullName evidence="10">ABC transporter ATP-binding protein</fullName>
    </submittedName>
</protein>
<dbReference type="GO" id="GO:0016887">
    <property type="term" value="F:ATP hydrolysis activity"/>
    <property type="evidence" value="ECO:0007669"/>
    <property type="project" value="InterPro"/>
</dbReference>
<dbReference type="SMART" id="SM00382">
    <property type="entry name" value="AAA"/>
    <property type="match status" value="1"/>
</dbReference>
<evidence type="ECO:0000256" key="7">
    <source>
        <dbReference type="SAM" id="Phobius"/>
    </source>
</evidence>
<feature type="transmembrane region" description="Helical" evidence="7">
    <location>
        <begin position="15"/>
        <end position="34"/>
    </location>
</feature>
<feature type="transmembrane region" description="Helical" evidence="7">
    <location>
        <begin position="135"/>
        <end position="160"/>
    </location>
</feature>
<dbReference type="SUPFAM" id="SSF90123">
    <property type="entry name" value="ABC transporter transmembrane region"/>
    <property type="match status" value="1"/>
</dbReference>
<evidence type="ECO:0000259" key="9">
    <source>
        <dbReference type="PROSITE" id="PS50929"/>
    </source>
</evidence>
<organism evidence="10 11">
    <name type="scientific">Actinorhabdospora filicis</name>
    <dbReference type="NCBI Taxonomy" id="1785913"/>
    <lineage>
        <taxon>Bacteria</taxon>
        <taxon>Bacillati</taxon>
        <taxon>Actinomycetota</taxon>
        <taxon>Actinomycetes</taxon>
        <taxon>Micromonosporales</taxon>
        <taxon>Micromonosporaceae</taxon>
        <taxon>Actinorhabdospora</taxon>
    </lineage>
</organism>
<dbReference type="RefSeq" id="WP_285663783.1">
    <property type="nucleotide sequence ID" value="NZ_BSTX01000002.1"/>
</dbReference>
<dbReference type="InterPro" id="IPR011527">
    <property type="entry name" value="ABC1_TM_dom"/>
</dbReference>
<evidence type="ECO:0000256" key="3">
    <source>
        <dbReference type="ARBA" id="ARBA00022741"/>
    </source>
</evidence>
<dbReference type="PROSITE" id="PS50893">
    <property type="entry name" value="ABC_TRANSPORTER_2"/>
    <property type="match status" value="1"/>
</dbReference>
<dbReference type="InterPro" id="IPR027417">
    <property type="entry name" value="P-loop_NTPase"/>
</dbReference>
<dbReference type="Pfam" id="PF00664">
    <property type="entry name" value="ABC_membrane"/>
    <property type="match status" value="1"/>
</dbReference>
<proteinExistence type="predicted"/>
<evidence type="ECO:0000256" key="2">
    <source>
        <dbReference type="ARBA" id="ARBA00022692"/>
    </source>
</evidence>
<dbReference type="GO" id="GO:0005524">
    <property type="term" value="F:ATP binding"/>
    <property type="evidence" value="ECO:0007669"/>
    <property type="project" value="UniProtKB-KW"/>
</dbReference>
<keyword evidence="4 10" id="KW-0067">ATP-binding</keyword>
<dbReference type="SUPFAM" id="SSF52540">
    <property type="entry name" value="P-loop containing nucleoside triphosphate hydrolases"/>
    <property type="match status" value="1"/>
</dbReference>
<dbReference type="PROSITE" id="PS50929">
    <property type="entry name" value="ABC_TM1F"/>
    <property type="match status" value="1"/>
</dbReference>
<dbReference type="EMBL" id="BSTX01000002">
    <property type="protein sequence ID" value="GLZ78633.1"/>
    <property type="molecule type" value="Genomic_DNA"/>
</dbReference>
<comment type="subcellular location">
    <subcellularLocation>
        <location evidence="1">Cell membrane</location>
        <topology evidence="1">Multi-pass membrane protein</topology>
    </subcellularLocation>
</comment>
<keyword evidence="5 7" id="KW-1133">Transmembrane helix</keyword>
<dbReference type="Gene3D" id="3.40.50.300">
    <property type="entry name" value="P-loop containing nucleotide triphosphate hydrolases"/>
    <property type="match status" value="1"/>
</dbReference>
<dbReference type="PANTHER" id="PTHR43394:SF1">
    <property type="entry name" value="ATP-BINDING CASSETTE SUB-FAMILY B MEMBER 10, MITOCHONDRIAL"/>
    <property type="match status" value="1"/>
</dbReference>
<feature type="transmembrane region" description="Helical" evidence="7">
    <location>
        <begin position="233"/>
        <end position="253"/>
    </location>
</feature>
<keyword evidence="2 7" id="KW-0812">Transmembrane</keyword>
<sequence>MREAIPRRGRWRLPVIGLCALAGTGVSLALPAVLGRVVDALGDRSLLFLAALLIAGGVAVDLLDVYLSAGFLADATASLRRGIVSHLLALPPSGTARFGTGDLVARVSGNAAEAAGAAPQIVGLIASAVPPLGSLVLLALIDVWLAAAFLVGVTAIVLVLRTYTRRTTEAVAGYQRVQGEIAGLLAESLTGARTIAAAGTADRERERVLGPLPELHRHGRLTWRVLSATGAKAAVAGPLALVAVLAVAGWALSRHRITPGELFAAAQYAAQGAGLGGLTGLLGGLARARAATGRVREVLDAPAFEHGDAVLPAAPGRLELRGATVTGVLTDVDLDLPGGSLTAVAGRSGSGKSTLAALCARLRDPDEGAVLLDGVPLPELTEDALRAAIGCAFERPVPVGATVAEAIACGRGIDVTAAARAADVHDWATRLPERYDTPLDEAPRSGGETQRLGLARAWPAGRLLVLDDAMSSVDTVTELRIGRALTRDHGGRTRLVVTHRAQTAARADRVVWLDDGRVRAVAPHAELWAEADYRAVFGS</sequence>
<feature type="transmembrane region" description="Helical" evidence="7">
    <location>
        <begin position="46"/>
        <end position="69"/>
    </location>
</feature>
<feature type="domain" description="ABC transmembrane type-1" evidence="9">
    <location>
        <begin position="15"/>
        <end position="274"/>
    </location>
</feature>
<dbReference type="InterPro" id="IPR036640">
    <property type="entry name" value="ABC1_TM_sf"/>
</dbReference>
<dbReference type="InterPro" id="IPR003439">
    <property type="entry name" value="ABC_transporter-like_ATP-bd"/>
</dbReference>
<evidence type="ECO:0000256" key="5">
    <source>
        <dbReference type="ARBA" id="ARBA00022989"/>
    </source>
</evidence>
<dbReference type="InterPro" id="IPR003593">
    <property type="entry name" value="AAA+_ATPase"/>
</dbReference>
<comment type="caution">
    <text evidence="10">The sequence shown here is derived from an EMBL/GenBank/DDBJ whole genome shotgun (WGS) entry which is preliminary data.</text>
</comment>
<feature type="domain" description="ABC transporter" evidence="8">
    <location>
        <begin position="305"/>
        <end position="538"/>
    </location>
</feature>
<evidence type="ECO:0000259" key="8">
    <source>
        <dbReference type="PROSITE" id="PS50893"/>
    </source>
</evidence>
<gene>
    <name evidence="10" type="ORF">Afil01_34400</name>
</gene>
<keyword evidence="11" id="KW-1185">Reference proteome</keyword>
<accession>A0A9W6SLV4</accession>
<dbReference type="InterPro" id="IPR039421">
    <property type="entry name" value="Type_1_exporter"/>
</dbReference>
<reference evidence="10" key="1">
    <citation type="submission" date="2023-03" db="EMBL/GenBank/DDBJ databases">
        <title>Actinorhabdospora filicis NBRC 111898.</title>
        <authorList>
            <person name="Ichikawa N."/>
            <person name="Sato H."/>
            <person name="Tonouchi N."/>
        </authorList>
    </citation>
    <scope>NUCLEOTIDE SEQUENCE</scope>
    <source>
        <strain evidence="10">NBRC 111898</strain>
    </source>
</reference>
<evidence type="ECO:0000313" key="11">
    <source>
        <dbReference type="Proteomes" id="UP001165079"/>
    </source>
</evidence>
<dbReference type="Proteomes" id="UP001165079">
    <property type="component" value="Unassembled WGS sequence"/>
</dbReference>
<evidence type="ECO:0000256" key="4">
    <source>
        <dbReference type="ARBA" id="ARBA00022840"/>
    </source>
</evidence>
<keyword evidence="3" id="KW-0547">Nucleotide-binding</keyword>
<evidence type="ECO:0000256" key="1">
    <source>
        <dbReference type="ARBA" id="ARBA00004651"/>
    </source>
</evidence>
<evidence type="ECO:0000256" key="6">
    <source>
        <dbReference type="ARBA" id="ARBA00023136"/>
    </source>
</evidence>
<dbReference type="GO" id="GO:0015421">
    <property type="term" value="F:ABC-type oligopeptide transporter activity"/>
    <property type="evidence" value="ECO:0007669"/>
    <property type="project" value="TreeGrafter"/>
</dbReference>
<feature type="transmembrane region" description="Helical" evidence="7">
    <location>
        <begin position="265"/>
        <end position="286"/>
    </location>
</feature>
<dbReference type="PANTHER" id="PTHR43394">
    <property type="entry name" value="ATP-DEPENDENT PERMEASE MDL1, MITOCHONDRIAL"/>
    <property type="match status" value="1"/>
</dbReference>
<evidence type="ECO:0000313" key="10">
    <source>
        <dbReference type="EMBL" id="GLZ78633.1"/>
    </source>
</evidence>
<dbReference type="Pfam" id="PF00005">
    <property type="entry name" value="ABC_tran"/>
    <property type="match status" value="1"/>
</dbReference>
<dbReference type="AlphaFoldDB" id="A0A9W6SLV4"/>
<name>A0A9W6SLV4_9ACTN</name>
<keyword evidence="6 7" id="KW-0472">Membrane</keyword>
<dbReference type="Gene3D" id="1.20.1560.10">
    <property type="entry name" value="ABC transporter type 1, transmembrane domain"/>
    <property type="match status" value="1"/>
</dbReference>